<dbReference type="SUPFAM" id="SSF55729">
    <property type="entry name" value="Acyl-CoA N-acyltransferases (Nat)"/>
    <property type="match status" value="1"/>
</dbReference>
<keyword evidence="5" id="KW-1185">Reference proteome</keyword>
<gene>
    <name evidence="4" type="ORF">TVAG_015870</name>
</gene>
<feature type="domain" description="N-acetyltransferase" evidence="3">
    <location>
        <begin position="4"/>
        <end position="148"/>
    </location>
</feature>
<keyword evidence="2" id="KW-0012">Acyltransferase</keyword>
<dbReference type="InterPro" id="IPR016181">
    <property type="entry name" value="Acyl_CoA_acyltransferase"/>
</dbReference>
<evidence type="ECO:0000313" key="4">
    <source>
        <dbReference type="EMBL" id="EAY17758.1"/>
    </source>
</evidence>
<dbReference type="InterPro" id="IPR000182">
    <property type="entry name" value="GNAT_dom"/>
</dbReference>
<dbReference type="GO" id="GO:0016747">
    <property type="term" value="F:acyltransferase activity, transferring groups other than amino-acyl groups"/>
    <property type="evidence" value="ECO:0007669"/>
    <property type="project" value="InterPro"/>
</dbReference>
<dbReference type="Pfam" id="PF00583">
    <property type="entry name" value="Acetyltransf_1"/>
    <property type="match status" value="1"/>
</dbReference>
<dbReference type="RefSeq" id="XP_001329893.1">
    <property type="nucleotide sequence ID" value="XM_001329858.1"/>
</dbReference>
<dbReference type="InterPro" id="IPR051556">
    <property type="entry name" value="N-term/lysine_N-AcTrnsfr"/>
</dbReference>
<reference evidence="4" key="2">
    <citation type="journal article" date="2007" name="Science">
        <title>Draft genome sequence of the sexually transmitted pathogen Trichomonas vaginalis.</title>
        <authorList>
            <person name="Carlton J.M."/>
            <person name="Hirt R.P."/>
            <person name="Silva J.C."/>
            <person name="Delcher A.L."/>
            <person name="Schatz M."/>
            <person name="Zhao Q."/>
            <person name="Wortman J.R."/>
            <person name="Bidwell S.L."/>
            <person name="Alsmark U.C.M."/>
            <person name="Besteiro S."/>
            <person name="Sicheritz-Ponten T."/>
            <person name="Noel C.J."/>
            <person name="Dacks J.B."/>
            <person name="Foster P.G."/>
            <person name="Simillion C."/>
            <person name="Van de Peer Y."/>
            <person name="Miranda-Saavedra D."/>
            <person name="Barton G.J."/>
            <person name="Westrop G.D."/>
            <person name="Mueller S."/>
            <person name="Dessi D."/>
            <person name="Fiori P.L."/>
            <person name="Ren Q."/>
            <person name="Paulsen I."/>
            <person name="Zhang H."/>
            <person name="Bastida-Corcuera F.D."/>
            <person name="Simoes-Barbosa A."/>
            <person name="Brown M.T."/>
            <person name="Hayes R.D."/>
            <person name="Mukherjee M."/>
            <person name="Okumura C.Y."/>
            <person name="Schneider R."/>
            <person name="Smith A.J."/>
            <person name="Vanacova S."/>
            <person name="Villalvazo M."/>
            <person name="Haas B.J."/>
            <person name="Pertea M."/>
            <person name="Feldblyum T.V."/>
            <person name="Utterback T.R."/>
            <person name="Shu C.L."/>
            <person name="Osoegawa K."/>
            <person name="de Jong P.J."/>
            <person name="Hrdy I."/>
            <person name="Horvathova L."/>
            <person name="Zubacova Z."/>
            <person name="Dolezal P."/>
            <person name="Malik S.B."/>
            <person name="Logsdon J.M. Jr."/>
            <person name="Henze K."/>
            <person name="Gupta A."/>
            <person name="Wang C.C."/>
            <person name="Dunne R.L."/>
            <person name="Upcroft J.A."/>
            <person name="Upcroft P."/>
            <person name="White O."/>
            <person name="Salzberg S.L."/>
            <person name="Tang P."/>
            <person name="Chiu C.-H."/>
            <person name="Lee Y.-S."/>
            <person name="Embley T.M."/>
            <person name="Coombs G.H."/>
            <person name="Mottram J.C."/>
            <person name="Tachezy J."/>
            <person name="Fraser-Liggett C.M."/>
            <person name="Johnson P.J."/>
        </authorList>
    </citation>
    <scope>NUCLEOTIDE SEQUENCE [LARGE SCALE GENOMIC DNA]</scope>
    <source>
        <strain evidence="4">G3</strain>
    </source>
</reference>
<name>A2DP58_TRIV3</name>
<dbReference type="Gene3D" id="3.40.630.30">
    <property type="match status" value="1"/>
</dbReference>
<dbReference type="KEGG" id="tva:4775769"/>
<dbReference type="PANTHER" id="PTHR42919:SF8">
    <property type="entry name" value="N-ALPHA-ACETYLTRANSFERASE 50"/>
    <property type="match status" value="1"/>
</dbReference>
<accession>A2DP58</accession>
<dbReference type="AlphaFoldDB" id="A2DP58"/>
<evidence type="ECO:0000259" key="3">
    <source>
        <dbReference type="PROSITE" id="PS51186"/>
    </source>
</evidence>
<dbReference type="PROSITE" id="PS51186">
    <property type="entry name" value="GNAT"/>
    <property type="match status" value="1"/>
</dbReference>
<evidence type="ECO:0000256" key="1">
    <source>
        <dbReference type="ARBA" id="ARBA00022679"/>
    </source>
</evidence>
<keyword evidence="1" id="KW-0808">Transferase</keyword>
<dbReference type="VEuPathDB" id="TrichDB:TVAGG3_0908490"/>
<dbReference type="OrthoDB" id="47374at2759"/>
<proteinExistence type="predicted"/>
<organism evidence="4 5">
    <name type="scientific">Trichomonas vaginalis (strain ATCC PRA-98 / G3)</name>
    <dbReference type="NCBI Taxonomy" id="412133"/>
    <lineage>
        <taxon>Eukaryota</taxon>
        <taxon>Metamonada</taxon>
        <taxon>Parabasalia</taxon>
        <taxon>Trichomonadida</taxon>
        <taxon>Trichomonadidae</taxon>
        <taxon>Trichomonas</taxon>
    </lineage>
</organism>
<dbReference type="Proteomes" id="UP000001542">
    <property type="component" value="Unassembled WGS sequence"/>
</dbReference>
<dbReference type="GO" id="GO:0007064">
    <property type="term" value="P:mitotic sister chromatid cohesion"/>
    <property type="evidence" value="ECO:0000318"/>
    <property type="project" value="GO_Central"/>
</dbReference>
<dbReference type="EMBL" id="DS113226">
    <property type="protein sequence ID" value="EAY17758.1"/>
    <property type="molecule type" value="Genomic_DNA"/>
</dbReference>
<dbReference type="SMR" id="A2DP58"/>
<protein>
    <submittedName>
        <fullName evidence="4">Acetyltransferase, GNAT family protein</fullName>
    </submittedName>
</protein>
<dbReference type="InParanoid" id="A2DP58"/>
<dbReference type="PANTHER" id="PTHR42919">
    <property type="entry name" value="N-ALPHA-ACETYLTRANSFERASE"/>
    <property type="match status" value="1"/>
</dbReference>
<dbReference type="GO" id="GO:0031415">
    <property type="term" value="C:NatA complex"/>
    <property type="evidence" value="ECO:0000318"/>
    <property type="project" value="GO_Central"/>
</dbReference>
<dbReference type="STRING" id="5722.A2DP58"/>
<sequence>MPEECIQEVTKDTVIYLRAMHIENFQQDYDDIFYASLPNSPVFKGYILVIDGCNAGEVIIKWFVEHNSLCAYIISFSIMEKYRGQGYGNKLFQFTMDKTKECFSVYLHVRVTNYVALSLYTKFGFEAIEIIDGYYDDEDGYLMIRNNSVPHPDPPMKKKIIDFNNVLHLINHLLFN</sequence>
<evidence type="ECO:0000256" key="2">
    <source>
        <dbReference type="ARBA" id="ARBA00023315"/>
    </source>
</evidence>
<reference evidence="4" key="1">
    <citation type="submission" date="2006-10" db="EMBL/GenBank/DDBJ databases">
        <authorList>
            <person name="Amadeo P."/>
            <person name="Zhao Q."/>
            <person name="Wortman J."/>
            <person name="Fraser-Liggett C."/>
            <person name="Carlton J."/>
        </authorList>
    </citation>
    <scope>NUCLEOTIDE SEQUENCE</scope>
    <source>
        <strain evidence="4">G3</strain>
    </source>
</reference>
<dbReference type="CDD" id="cd04301">
    <property type="entry name" value="NAT_SF"/>
    <property type="match status" value="1"/>
</dbReference>
<dbReference type="VEuPathDB" id="TrichDB:TVAG_015870"/>
<evidence type="ECO:0000313" key="5">
    <source>
        <dbReference type="Proteomes" id="UP000001542"/>
    </source>
</evidence>